<evidence type="ECO:0000313" key="1">
    <source>
        <dbReference type="EMBL" id="AGK70615.1"/>
    </source>
</evidence>
<sequence>MGVLTKRKHLVAPFDPMFPFPLEDLGGSNLAIDRTLTTWMLRFRTLARFRGNLTNIQSKLAIEIARFPSPLEDMEGSNGRRFAIVESSSMFPSPREDYGGL</sequence>
<organism evidence="1 2">
    <name type="scientific">Streptococcus cristatus AS 1.3089</name>
    <dbReference type="NCBI Taxonomy" id="1302863"/>
    <lineage>
        <taxon>Bacteria</taxon>
        <taxon>Bacillati</taxon>
        <taxon>Bacillota</taxon>
        <taxon>Bacilli</taxon>
        <taxon>Lactobacillales</taxon>
        <taxon>Streptococcaceae</taxon>
        <taxon>Streptococcus</taxon>
    </lineage>
</organism>
<accession>A0ABN4B467</accession>
<reference evidence="1 2" key="1">
    <citation type="journal article" date="2013" name="Genome Announc.">
        <title>Complete Genome Sequence of an Oral Commensal, Streptococcus oligofermentans Strain AS 1.3089.</title>
        <authorList>
            <person name="Tong H."/>
            <person name="Shang N."/>
            <person name="Liu L."/>
            <person name="Wang X."/>
            <person name="Cai J."/>
            <person name="Dong X."/>
        </authorList>
    </citation>
    <scope>NUCLEOTIDE SEQUENCE [LARGE SCALE GENOMIC DNA]</scope>
    <source>
        <strain evidence="1 2">AS 1.3089</strain>
    </source>
</reference>
<keyword evidence="2" id="KW-1185">Reference proteome</keyword>
<evidence type="ECO:0000313" key="2">
    <source>
        <dbReference type="Proteomes" id="UP000013306"/>
    </source>
</evidence>
<dbReference type="Proteomes" id="UP000013306">
    <property type="component" value="Chromosome"/>
</dbReference>
<name>A0ABN4B467_STRCR</name>
<proteinExistence type="predicted"/>
<dbReference type="EMBL" id="CP004409">
    <property type="protein sequence ID" value="AGK70615.1"/>
    <property type="molecule type" value="Genomic_DNA"/>
</dbReference>
<gene>
    <name evidence="1" type="ORF">I872_02535</name>
</gene>
<protein>
    <submittedName>
        <fullName evidence="1">Uncharacterized protein</fullName>
    </submittedName>
</protein>